<dbReference type="Pfam" id="PF11697">
    <property type="entry name" value="DUF3293"/>
    <property type="match status" value="1"/>
</dbReference>
<sequence>MGLVMNLWESYKTSIFLCHQALNCDVDFAIISAQNPAGHTEHPYLNLRRDNEFQACLNKQRLPYRSVIGSAPDRSFQEKSWIVLCDKPQAVALAQQFEQNAIYWVEQGQLFLVPVLLTAKEEYLGSFAERLVLLSD</sequence>
<reference evidence="1 2" key="1">
    <citation type="journal article" date="2012" name="J. Bacteriol.">
        <title>Genome Sequence of the Protease-Producing Bacterium Rheinheimera nanhaiensis E407-8T, Isolated from Deep-Sea Sediment of the South China Sea.</title>
        <authorList>
            <person name="Zhang X.-Y."/>
            <person name="Zhang Y.-J."/>
            <person name="Qin Q.-L."/>
            <person name="Xie B.-B."/>
            <person name="Chen X.-L."/>
            <person name="Zhou B.-C."/>
            <person name="Zhang Y.-Z."/>
        </authorList>
    </citation>
    <scope>NUCLEOTIDE SEQUENCE [LARGE SCALE GENOMIC DNA]</scope>
    <source>
        <strain evidence="1 2">E407-8</strain>
    </source>
</reference>
<protein>
    <recommendedName>
        <fullName evidence="3">DUF3293 domain-containing protein</fullName>
    </recommendedName>
</protein>
<proteinExistence type="predicted"/>
<name>I1DZD3_9GAMM</name>
<dbReference type="InterPro" id="IPR021710">
    <property type="entry name" value="DUF3293"/>
</dbReference>
<keyword evidence="2" id="KW-1185">Reference proteome</keyword>
<evidence type="ECO:0000313" key="2">
    <source>
        <dbReference type="Proteomes" id="UP000004374"/>
    </source>
</evidence>
<evidence type="ECO:0000313" key="1">
    <source>
        <dbReference type="EMBL" id="GAB59411.1"/>
    </source>
</evidence>
<dbReference type="EMBL" id="BAFK01000013">
    <property type="protein sequence ID" value="GAB59411.1"/>
    <property type="molecule type" value="Genomic_DNA"/>
</dbReference>
<dbReference type="AlphaFoldDB" id="I1DZD3"/>
<evidence type="ECO:0008006" key="3">
    <source>
        <dbReference type="Google" id="ProtNLM"/>
    </source>
</evidence>
<organism evidence="1 2">
    <name type="scientific">Rheinheimera nanhaiensis E407-8</name>
    <dbReference type="NCBI Taxonomy" id="562729"/>
    <lineage>
        <taxon>Bacteria</taxon>
        <taxon>Pseudomonadati</taxon>
        <taxon>Pseudomonadota</taxon>
        <taxon>Gammaproteobacteria</taxon>
        <taxon>Chromatiales</taxon>
        <taxon>Chromatiaceae</taxon>
        <taxon>Rheinheimera</taxon>
    </lineage>
</organism>
<dbReference type="Proteomes" id="UP000004374">
    <property type="component" value="Unassembled WGS sequence"/>
</dbReference>
<comment type="caution">
    <text evidence="1">The sequence shown here is derived from an EMBL/GenBank/DDBJ whole genome shotgun (WGS) entry which is preliminary data.</text>
</comment>
<gene>
    <name evidence="1" type="ORF">RNAN_2414</name>
</gene>
<accession>I1DZD3</accession>